<dbReference type="PIRSF" id="PIRSF015658">
    <property type="entry name" value="MmdB_OadB"/>
    <property type="match status" value="1"/>
</dbReference>
<keyword evidence="7" id="KW-0813">Transport</keyword>
<comment type="subcellular location">
    <subcellularLocation>
        <location evidence="1">Cell membrane</location>
        <topology evidence="1">Multi-pass membrane protein</topology>
    </subcellularLocation>
</comment>
<evidence type="ECO:0000256" key="7">
    <source>
        <dbReference type="PIRNR" id="PIRNR015658"/>
    </source>
</evidence>
<dbReference type="EC" id="4.1.1.41" evidence="9"/>
<keyword evidence="6 7" id="KW-0472">Membrane</keyword>
<evidence type="ECO:0000256" key="8">
    <source>
        <dbReference type="SAM" id="Phobius"/>
    </source>
</evidence>
<dbReference type="InterPro" id="IPR005661">
    <property type="entry name" value="OadB_MmdB"/>
</dbReference>
<feature type="transmembrane region" description="Helical" evidence="8">
    <location>
        <begin position="70"/>
        <end position="92"/>
    </location>
</feature>
<keyword evidence="10" id="KW-1185">Reference proteome</keyword>
<proteinExistence type="predicted"/>
<evidence type="ECO:0000313" key="10">
    <source>
        <dbReference type="Proteomes" id="UP000008922"/>
    </source>
</evidence>
<name>E8N1L2_ANATU</name>
<gene>
    <name evidence="9" type="primary">mmdB</name>
    <name evidence="9" type="ordered locus">ANT_05830</name>
</gene>
<evidence type="ECO:0000256" key="3">
    <source>
        <dbReference type="ARBA" id="ARBA00022692"/>
    </source>
</evidence>
<keyword evidence="2 7" id="KW-1003">Cell membrane</keyword>
<keyword evidence="5 8" id="KW-1133">Transmembrane helix</keyword>
<dbReference type="RefSeq" id="WP_013559012.1">
    <property type="nucleotide sequence ID" value="NC_014960.1"/>
</dbReference>
<evidence type="ECO:0000256" key="1">
    <source>
        <dbReference type="ARBA" id="ARBA00004651"/>
    </source>
</evidence>
<dbReference type="Pfam" id="PF03977">
    <property type="entry name" value="OAD_beta"/>
    <property type="match status" value="1"/>
</dbReference>
<dbReference type="Proteomes" id="UP000008922">
    <property type="component" value="Chromosome"/>
</dbReference>
<dbReference type="PANTHER" id="PTHR35806:SF1">
    <property type="entry name" value="OXALOACETATE DECARBOXYLASE BETA CHAIN 2"/>
    <property type="match status" value="1"/>
</dbReference>
<dbReference type="NCBIfam" id="TIGR01109">
    <property type="entry name" value="Na_pump_decarbB"/>
    <property type="match status" value="1"/>
</dbReference>
<protein>
    <submittedName>
        <fullName evidence="9">Methylmalonyl-CoA decarboxylase beta-subunit</fullName>
        <ecNumber evidence="9">4.1.1.41</ecNumber>
    </submittedName>
</protein>
<feature type="transmembrane region" description="Helical" evidence="8">
    <location>
        <begin position="206"/>
        <end position="232"/>
    </location>
</feature>
<evidence type="ECO:0000256" key="6">
    <source>
        <dbReference type="ARBA" id="ARBA00023136"/>
    </source>
</evidence>
<evidence type="ECO:0000256" key="5">
    <source>
        <dbReference type="ARBA" id="ARBA00022989"/>
    </source>
</evidence>
<dbReference type="KEGG" id="atm:ANT_05830"/>
<reference evidence="9 10" key="1">
    <citation type="submission" date="2010-12" db="EMBL/GenBank/DDBJ databases">
        <title>Whole genome sequence of Anaerolinea thermophila UNI-1.</title>
        <authorList>
            <person name="Narita-Yamada S."/>
            <person name="Kishi E."/>
            <person name="Watanabe Y."/>
            <person name="Takasaki K."/>
            <person name="Ankai A."/>
            <person name="Oguchi A."/>
            <person name="Fukui S."/>
            <person name="Takahashi M."/>
            <person name="Yashiro I."/>
            <person name="Hosoyama A."/>
            <person name="Sekiguchi Y."/>
            <person name="Hanada S."/>
            <person name="Fujita N."/>
        </authorList>
    </citation>
    <scope>NUCLEOTIDE SEQUENCE [LARGE SCALE GENOMIC DNA]</scope>
    <source>
        <strain evidence="10">DSM 14523 / JCM 11388 / NBRC 100420 / UNI-1</strain>
    </source>
</reference>
<feature type="transmembrane region" description="Helical" evidence="8">
    <location>
        <begin position="104"/>
        <end position="126"/>
    </location>
</feature>
<dbReference type="STRING" id="926569.ANT_05830"/>
<accession>E8N1L2</accession>
<keyword evidence="4" id="KW-1278">Translocase</keyword>
<dbReference type="EMBL" id="AP012029">
    <property type="protein sequence ID" value="BAJ62617.1"/>
    <property type="molecule type" value="Genomic_DNA"/>
</dbReference>
<feature type="transmembrane region" description="Helical" evidence="8">
    <location>
        <begin position="42"/>
        <end position="58"/>
    </location>
</feature>
<dbReference type="PANTHER" id="PTHR35806">
    <property type="entry name" value="OXALOACETATE DECARBOXYLASE BETA CHAIN 2"/>
    <property type="match status" value="1"/>
</dbReference>
<dbReference type="eggNOG" id="COG1883">
    <property type="taxonomic scope" value="Bacteria"/>
</dbReference>
<evidence type="ECO:0000256" key="4">
    <source>
        <dbReference type="ARBA" id="ARBA00022967"/>
    </source>
</evidence>
<keyword evidence="3 8" id="KW-0812">Transmembrane</keyword>
<keyword evidence="7" id="KW-0915">Sodium</keyword>
<sequence length="374" mass="39647">MDLSNLSILLQAFRELGWQNIVMLGVGGFLIFLAVKYEFEPNLLLPIGFGAILGNLPLTGVTEQGGFLKIIYDFGISTELFPLFIFIAIGAMTDFGPLLENPRMALLGAAGQLGIFTTLLLALAIGFPLKEAASIGIIGAIDGPTAIYVSSKLAPHLLPAITVTAYSYMSLVPIIQPPVMRLLTTKAERRVRMPYTIKPVSRVVRVLFPIVVTILVSLIAPKASPLISSLMFGNLIRESGVVERLSKGAQNELANLVTLFLGLVIGSTMEGKAFIQPQTLAILGLGLLAFVLDTVGGVLFGKLMYVLSGKKFNPCIGAAGISAFPMSARIVQRFVSEEDFQNFVLMHAMGANAAGQLGSVVAGGVVLAVLAGVL</sequence>
<feature type="transmembrane region" description="Helical" evidence="8">
    <location>
        <begin position="16"/>
        <end position="35"/>
    </location>
</feature>
<dbReference type="HOGENOM" id="CLU_036168_0_0_0"/>
<organism evidence="9 10">
    <name type="scientific">Anaerolinea thermophila (strain DSM 14523 / JCM 11388 / NBRC 100420 / UNI-1)</name>
    <dbReference type="NCBI Taxonomy" id="926569"/>
    <lineage>
        <taxon>Bacteria</taxon>
        <taxon>Bacillati</taxon>
        <taxon>Chloroflexota</taxon>
        <taxon>Anaerolineae</taxon>
        <taxon>Anaerolineales</taxon>
        <taxon>Anaerolineaceae</taxon>
        <taxon>Anaerolinea</taxon>
    </lineage>
</organism>
<feature type="transmembrane region" description="Helical" evidence="8">
    <location>
        <begin position="281"/>
        <end position="300"/>
    </location>
</feature>
<dbReference type="GO" id="GO:0005886">
    <property type="term" value="C:plasma membrane"/>
    <property type="evidence" value="ECO:0007669"/>
    <property type="project" value="UniProtKB-SubCell"/>
</dbReference>
<feature type="transmembrane region" description="Helical" evidence="8">
    <location>
        <begin position="351"/>
        <end position="373"/>
    </location>
</feature>
<keyword evidence="7" id="KW-0739">Sodium transport</keyword>
<feature type="transmembrane region" description="Helical" evidence="8">
    <location>
        <begin position="157"/>
        <end position="175"/>
    </location>
</feature>
<keyword evidence="9" id="KW-0456">Lyase</keyword>
<dbReference type="GO" id="GO:0016829">
    <property type="term" value="F:lyase activity"/>
    <property type="evidence" value="ECO:0007669"/>
    <property type="project" value="UniProtKB-KW"/>
</dbReference>
<keyword evidence="7" id="KW-0406">Ion transport</keyword>
<dbReference type="OrthoDB" id="9783838at2"/>
<evidence type="ECO:0000313" key="9">
    <source>
        <dbReference type="EMBL" id="BAJ62617.1"/>
    </source>
</evidence>
<dbReference type="GO" id="GO:0006814">
    <property type="term" value="P:sodium ion transport"/>
    <property type="evidence" value="ECO:0007669"/>
    <property type="project" value="UniProtKB-UniRule"/>
</dbReference>
<dbReference type="InParanoid" id="E8N1L2"/>
<evidence type="ECO:0000256" key="2">
    <source>
        <dbReference type="ARBA" id="ARBA00022475"/>
    </source>
</evidence>
<dbReference type="AlphaFoldDB" id="E8N1L2"/>